<proteinExistence type="predicted"/>
<feature type="transmembrane region" description="Helical" evidence="1">
    <location>
        <begin position="6"/>
        <end position="29"/>
    </location>
</feature>
<dbReference type="Proteomes" id="UP000595512">
    <property type="component" value="Chromosome"/>
</dbReference>
<reference evidence="2 3" key="1">
    <citation type="submission" date="2020-12" db="EMBL/GenBank/DDBJ databases">
        <title>Taxonomic evaluation of the Bacillus sporothermodurans group of bacteria based on whole genome sequences.</title>
        <authorList>
            <person name="Fiedler G."/>
            <person name="Herbstmann A.-D."/>
            <person name="Doll E."/>
            <person name="Wenning M."/>
            <person name="Brinks E."/>
            <person name="Kabisch J."/>
            <person name="Breitenwieser F."/>
            <person name="Lappann M."/>
            <person name="Boehnlein C."/>
            <person name="Franz C."/>
        </authorList>
    </citation>
    <scope>NUCLEOTIDE SEQUENCE [LARGE SCALE GENOMIC DNA]</scope>
    <source>
        <strain evidence="2 3">DSM 10599</strain>
    </source>
</reference>
<dbReference type="KEGG" id="hspo:JGZ69_18890"/>
<dbReference type="Pfam" id="PF16935">
    <property type="entry name" value="Hol_Tox"/>
    <property type="match status" value="1"/>
</dbReference>
<dbReference type="AlphaFoldDB" id="A0AB37HGC4"/>
<dbReference type="RefSeq" id="WP_084347531.1">
    <property type="nucleotide sequence ID" value="NZ_CP066701.1"/>
</dbReference>
<keyword evidence="1" id="KW-1133">Transmembrane helix</keyword>
<evidence type="ECO:0000313" key="3">
    <source>
        <dbReference type="Proteomes" id="UP000595512"/>
    </source>
</evidence>
<name>A0AB37HGC4_9BACI</name>
<organism evidence="2 3">
    <name type="scientific">Heyndrickxia sporothermodurans</name>
    <dbReference type="NCBI Taxonomy" id="46224"/>
    <lineage>
        <taxon>Bacteria</taxon>
        <taxon>Bacillati</taxon>
        <taxon>Bacillota</taxon>
        <taxon>Bacilli</taxon>
        <taxon>Bacillales</taxon>
        <taxon>Bacillaceae</taxon>
        <taxon>Heyndrickxia</taxon>
    </lineage>
</organism>
<keyword evidence="1" id="KW-0472">Membrane</keyword>
<sequence length="32" mass="3493">MITVYEAISLMITFGSLIVAVIAVVISLIKRK</sequence>
<dbReference type="GeneID" id="62498637"/>
<evidence type="ECO:0000256" key="1">
    <source>
        <dbReference type="SAM" id="Phobius"/>
    </source>
</evidence>
<protein>
    <submittedName>
        <fullName evidence="2">Holin-like toxin</fullName>
    </submittedName>
</protein>
<evidence type="ECO:0000313" key="2">
    <source>
        <dbReference type="EMBL" id="QQX24790.1"/>
    </source>
</evidence>
<dbReference type="InterPro" id="IPR031616">
    <property type="entry name" value="BsrE-like"/>
</dbReference>
<gene>
    <name evidence="2" type="ORF">JGZ69_18890</name>
</gene>
<keyword evidence="1" id="KW-0812">Transmembrane</keyword>
<dbReference type="EMBL" id="CP066701">
    <property type="protein sequence ID" value="QQX24790.1"/>
    <property type="molecule type" value="Genomic_DNA"/>
</dbReference>
<accession>A0AB37HGC4</accession>